<evidence type="ECO:0000313" key="3">
    <source>
        <dbReference type="Proteomes" id="UP001567538"/>
    </source>
</evidence>
<proteinExistence type="predicted"/>
<evidence type="ECO:0000313" key="2">
    <source>
        <dbReference type="EMBL" id="KAL1536806.1"/>
    </source>
</evidence>
<name>A0ABD1FY95_SALDI</name>
<keyword evidence="1" id="KW-1133">Transmembrane helix</keyword>
<dbReference type="EMBL" id="JBEAFC010000011">
    <property type="protein sequence ID" value="KAL1536806.1"/>
    <property type="molecule type" value="Genomic_DNA"/>
</dbReference>
<protein>
    <submittedName>
        <fullName evidence="2">Uncharacterized protein</fullName>
    </submittedName>
</protein>
<dbReference type="AlphaFoldDB" id="A0ABD1FY95"/>
<organism evidence="2 3">
    <name type="scientific">Salvia divinorum</name>
    <name type="common">Maria pastora</name>
    <name type="synonym">Diviner's sage</name>
    <dbReference type="NCBI Taxonomy" id="28513"/>
    <lineage>
        <taxon>Eukaryota</taxon>
        <taxon>Viridiplantae</taxon>
        <taxon>Streptophyta</taxon>
        <taxon>Embryophyta</taxon>
        <taxon>Tracheophyta</taxon>
        <taxon>Spermatophyta</taxon>
        <taxon>Magnoliopsida</taxon>
        <taxon>eudicotyledons</taxon>
        <taxon>Gunneridae</taxon>
        <taxon>Pentapetalae</taxon>
        <taxon>asterids</taxon>
        <taxon>lamiids</taxon>
        <taxon>Lamiales</taxon>
        <taxon>Lamiaceae</taxon>
        <taxon>Nepetoideae</taxon>
        <taxon>Mentheae</taxon>
        <taxon>Salviinae</taxon>
        <taxon>Salvia</taxon>
        <taxon>Salvia subgen. Calosphace</taxon>
    </lineage>
</organism>
<keyword evidence="1" id="KW-0812">Transmembrane</keyword>
<accession>A0ABD1FY95</accession>
<comment type="caution">
    <text evidence="2">The sequence shown here is derived from an EMBL/GenBank/DDBJ whole genome shotgun (WGS) entry which is preliminary data.</text>
</comment>
<feature type="transmembrane region" description="Helical" evidence="1">
    <location>
        <begin position="31"/>
        <end position="56"/>
    </location>
</feature>
<dbReference type="Proteomes" id="UP001567538">
    <property type="component" value="Unassembled WGS sequence"/>
</dbReference>
<gene>
    <name evidence="2" type="ORF">AAHA92_29395</name>
</gene>
<sequence length="69" mass="7399">MLLINSRYHSHSSQSSLHSRFPHLTYAVSPLLAAAAAAATGFLACPAALSHGYILGSSLILEIRSRTEY</sequence>
<keyword evidence="3" id="KW-1185">Reference proteome</keyword>
<reference evidence="2 3" key="1">
    <citation type="submission" date="2024-06" db="EMBL/GenBank/DDBJ databases">
        <title>A chromosome level genome sequence of Diviner's sage (Salvia divinorum).</title>
        <authorList>
            <person name="Ford S.A."/>
            <person name="Ro D.-K."/>
            <person name="Ness R.W."/>
            <person name="Phillips M.A."/>
        </authorList>
    </citation>
    <scope>NUCLEOTIDE SEQUENCE [LARGE SCALE GENOMIC DNA]</scope>
    <source>
        <strain evidence="2">SAF-2024a</strain>
        <tissue evidence="2">Leaf</tissue>
    </source>
</reference>
<keyword evidence="1" id="KW-0472">Membrane</keyword>
<evidence type="ECO:0000256" key="1">
    <source>
        <dbReference type="SAM" id="Phobius"/>
    </source>
</evidence>